<keyword evidence="1" id="KW-0812">Transmembrane</keyword>
<gene>
    <name evidence="2" type="ORF">NIES4072_26830</name>
</gene>
<protein>
    <recommendedName>
        <fullName evidence="4">DUF2127 domain-containing protein</fullName>
    </recommendedName>
</protein>
<name>A0A2R5FJS9_NOSCO</name>
<evidence type="ECO:0000313" key="2">
    <source>
        <dbReference type="EMBL" id="GBG19017.1"/>
    </source>
</evidence>
<feature type="transmembrane region" description="Helical" evidence="1">
    <location>
        <begin position="121"/>
        <end position="140"/>
    </location>
</feature>
<feature type="transmembrane region" description="Helical" evidence="1">
    <location>
        <begin position="70"/>
        <end position="90"/>
    </location>
</feature>
<keyword evidence="3" id="KW-1185">Reference proteome</keyword>
<dbReference type="OrthoDB" id="572497at2"/>
<evidence type="ECO:0000313" key="3">
    <source>
        <dbReference type="Proteomes" id="UP000245124"/>
    </source>
</evidence>
<dbReference type="EMBL" id="BDUD01000001">
    <property type="protein sequence ID" value="GBG19017.1"/>
    <property type="molecule type" value="Genomic_DNA"/>
</dbReference>
<accession>A0A2R5FJS9</accession>
<dbReference type="Pfam" id="PF09900">
    <property type="entry name" value="DUF2127"/>
    <property type="match status" value="1"/>
</dbReference>
<reference evidence="2 3" key="1">
    <citation type="submission" date="2017-06" db="EMBL/GenBank/DDBJ databases">
        <title>Genome sequencing of cyanobaciteial culture collection at National Institute for Environmental Studies (NIES).</title>
        <authorList>
            <person name="Hirose Y."/>
            <person name="Shimura Y."/>
            <person name="Fujisawa T."/>
            <person name="Nakamura Y."/>
            <person name="Kawachi M."/>
        </authorList>
    </citation>
    <scope>NUCLEOTIDE SEQUENCE [LARGE SCALE GENOMIC DNA]</scope>
    <source>
        <strain evidence="2 3">NIES-4072</strain>
    </source>
</reference>
<evidence type="ECO:0008006" key="4">
    <source>
        <dbReference type="Google" id="ProtNLM"/>
    </source>
</evidence>
<evidence type="ECO:0000256" key="1">
    <source>
        <dbReference type="SAM" id="Phobius"/>
    </source>
</evidence>
<dbReference type="AlphaFoldDB" id="A0A2R5FJS9"/>
<proteinExistence type="predicted"/>
<keyword evidence="1" id="KW-1133">Transmembrane helix</keyword>
<dbReference type="InterPro" id="IPR021125">
    <property type="entry name" value="DUF2127"/>
</dbReference>
<sequence length="148" mass="16577">MQKRPLGLVAIVLYKSFAALLLMVTSIALLLTLKNYQALEVFSENYVLEGKSIIIDWLLKKVLNLNPRTLAFSGIGTGVYAIVTSIEAVGLWYEKRWAHVLVLGLVGISIPPEIYELIQGISLIKVLILVLNLAVLVYLFRNFPKHQN</sequence>
<dbReference type="RefSeq" id="WP_109012566.1">
    <property type="nucleotide sequence ID" value="NZ_BDUD01000001.1"/>
</dbReference>
<keyword evidence="1" id="KW-0472">Membrane</keyword>
<dbReference type="Proteomes" id="UP000245124">
    <property type="component" value="Unassembled WGS sequence"/>
</dbReference>
<feature type="transmembrane region" description="Helical" evidence="1">
    <location>
        <begin position="12"/>
        <end position="33"/>
    </location>
</feature>
<comment type="caution">
    <text evidence="2">The sequence shown here is derived from an EMBL/GenBank/DDBJ whole genome shotgun (WGS) entry which is preliminary data.</text>
</comment>
<feature type="transmembrane region" description="Helical" evidence="1">
    <location>
        <begin position="97"/>
        <end position="115"/>
    </location>
</feature>
<organism evidence="2 3">
    <name type="scientific">Nostoc commune NIES-4072</name>
    <dbReference type="NCBI Taxonomy" id="2005467"/>
    <lineage>
        <taxon>Bacteria</taxon>
        <taxon>Bacillati</taxon>
        <taxon>Cyanobacteriota</taxon>
        <taxon>Cyanophyceae</taxon>
        <taxon>Nostocales</taxon>
        <taxon>Nostocaceae</taxon>
        <taxon>Nostoc</taxon>
    </lineage>
</organism>